<dbReference type="CDD" id="cd13578">
    <property type="entry name" value="PBP2_Bug27"/>
    <property type="match status" value="1"/>
</dbReference>
<reference evidence="2 3" key="1">
    <citation type="journal article" date="2014" name="Int. J. Syst. Evol. Microbiol.">
        <title>Complete genome sequence of Corynebacterium casei LMG S-19264T (=DSM 44701T), isolated from a smear-ripened cheese.</title>
        <authorList>
            <consortium name="US DOE Joint Genome Institute (JGI-PGF)"/>
            <person name="Walter F."/>
            <person name="Albersmeier A."/>
            <person name="Kalinowski J."/>
            <person name="Ruckert C."/>
        </authorList>
    </citation>
    <scope>NUCLEOTIDE SEQUENCE [LARGE SCALE GENOMIC DNA]</scope>
    <source>
        <strain evidence="2 3">CGMCC 1.16330</strain>
    </source>
</reference>
<dbReference type="SUPFAM" id="SSF53850">
    <property type="entry name" value="Periplasmic binding protein-like II"/>
    <property type="match status" value="1"/>
</dbReference>
<sequence length="326" mass="34219">MHPRRTLLLAAPGIAGTTVAARAQPGGAYPVRPIRMVVPFAAGGAADLVARVIAQGMSETLGQPVVVENRGGSGGVIGTEAVLAAPADGYTIAFHSMSSAVLNAGLYRNLSFDIRRSFLPVSLVGTVPNIVVVNPRVPARNLEEFVALLKREPGRYTYASSGAGTIVHLSAHMLAQMVGAQVVHVPYRGSGPAMNDLIAGTVDFMVDTLPTVIPFVRDGRLRALAVTTRERSAALPEVPTAAEAGLPGYETYNWHAVFAPAGVPEGVVPRLERAARAAATTGATHRRLVEVGVDPRGSTAAELEAFWDEQLRLWIPIVRSSGATAD</sequence>
<dbReference type="PIRSF" id="PIRSF017082">
    <property type="entry name" value="YflP"/>
    <property type="match status" value="1"/>
</dbReference>
<accession>A0A8J3EBN3</accession>
<dbReference type="PANTHER" id="PTHR42928:SF5">
    <property type="entry name" value="BLR1237 PROTEIN"/>
    <property type="match status" value="1"/>
</dbReference>
<evidence type="ECO:0000313" key="3">
    <source>
        <dbReference type="Proteomes" id="UP000597507"/>
    </source>
</evidence>
<dbReference type="PANTHER" id="PTHR42928">
    <property type="entry name" value="TRICARBOXYLATE-BINDING PROTEIN"/>
    <property type="match status" value="1"/>
</dbReference>
<keyword evidence="3" id="KW-1185">Reference proteome</keyword>
<evidence type="ECO:0000256" key="1">
    <source>
        <dbReference type="ARBA" id="ARBA00006987"/>
    </source>
</evidence>
<dbReference type="AlphaFoldDB" id="A0A8J3EBN3"/>
<protein>
    <submittedName>
        <fullName evidence="2">MFS transporter</fullName>
    </submittedName>
</protein>
<organism evidence="2 3">
    <name type="scientific">Caldovatus sediminis</name>
    <dbReference type="NCBI Taxonomy" id="2041189"/>
    <lineage>
        <taxon>Bacteria</taxon>
        <taxon>Pseudomonadati</taxon>
        <taxon>Pseudomonadota</taxon>
        <taxon>Alphaproteobacteria</taxon>
        <taxon>Acetobacterales</taxon>
        <taxon>Roseomonadaceae</taxon>
        <taxon>Caldovatus</taxon>
    </lineage>
</organism>
<dbReference type="Gene3D" id="3.40.190.150">
    <property type="entry name" value="Bordetella uptake gene, domain 1"/>
    <property type="match status" value="1"/>
</dbReference>
<comment type="caution">
    <text evidence="2">The sequence shown here is derived from an EMBL/GenBank/DDBJ whole genome shotgun (WGS) entry which is preliminary data.</text>
</comment>
<gene>
    <name evidence="2" type="ORF">GCM10010964_15380</name>
</gene>
<dbReference type="RefSeq" id="WP_188899444.1">
    <property type="nucleotide sequence ID" value="NZ_BMKS01000004.1"/>
</dbReference>
<comment type="similarity">
    <text evidence="1">Belongs to the UPF0065 (bug) family.</text>
</comment>
<dbReference type="Pfam" id="PF03401">
    <property type="entry name" value="TctC"/>
    <property type="match status" value="1"/>
</dbReference>
<dbReference type="Proteomes" id="UP000597507">
    <property type="component" value="Unassembled WGS sequence"/>
</dbReference>
<dbReference type="InterPro" id="IPR005064">
    <property type="entry name" value="BUG"/>
</dbReference>
<evidence type="ECO:0000313" key="2">
    <source>
        <dbReference type="EMBL" id="GGG28400.1"/>
    </source>
</evidence>
<name>A0A8J3EBN3_9PROT</name>
<proteinExistence type="inferred from homology"/>
<dbReference type="InterPro" id="IPR042100">
    <property type="entry name" value="Bug_dom1"/>
</dbReference>
<dbReference type="Gene3D" id="3.40.190.10">
    <property type="entry name" value="Periplasmic binding protein-like II"/>
    <property type="match status" value="1"/>
</dbReference>
<dbReference type="EMBL" id="BMKS01000004">
    <property type="protein sequence ID" value="GGG28400.1"/>
    <property type="molecule type" value="Genomic_DNA"/>
</dbReference>